<sequence length="181" mass="19705">MSRIGRMPIPIPSGVEVKIGESEINVKGPKGQLSQYFNSQYVAVEKDDKFIYIKSTGDSKNAKAMHGLYRSLVNNAVIGVSQGFSKVLQIEGVGYKASVSGKKLTLTVGFSHDVIYNIPDGVNVETDKRGIEITVSGIDKQLVGLVASQIRAIKPPEPYKGKGIRYKGEYVRRKMGKAASK</sequence>
<comment type="similarity">
    <text evidence="1 6 7">Belongs to the universal ribosomal protein uL6 family.</text>
</comment>
<dbReference type="PRINTS" id="PR00059">
    <property type="entry name" value="RIBOSOMALL6"/>
</dbReference>
<dbReference type="AlphaFoldDB" id="F2LXS7"/>
<reference evidence="11" key="2">
    <citation type="submission" date="2011-03" db="EMBL/GenBank/DDBJ databases">
        <title>The complete genome of Hippea maritima DSM 10411.</title>
        <authorList>
            <consortium name="US DOE Joint Genome Institute (JGI-PGF)"/>
            <person name="Lucas S."/>
            <person name="Copeland A."/>
            <person name="Lapidus A."/>
            <person name="Bruce D."/>
            <person name="Goodwin L."/>
            <person name="Pitluck S."/>
            <person name="Peters L."/>
            <person name="Kyrpides N."/>
            <person name="Mavromatis K."/>
            <person name="Pagani I."/>
            <person name="Ivanova N."/>
            <person name="Mikhailova N."/>
            <person name="Lu M."/>
            <person name="Detter J.C."/>
            <person name="Tapia R."/>
            <person name="Han C."/>
            <person name="Land M."/>
            <person name="Hauser L."/>
            <person name="Markowitz V."/>
            <person name="Cheng J.-F."/>
            <person name="Hugenholtz P."/>
            <person name="Woyke T."/>
            <person name="Wu D."/>
            <person name="Spring S."/>
            <person name="Schroeder M."/>
            <person name="Brambilla E."/>
            <person name="Klenk H.-P."/>
            <person name="Eisen J.A."/>
        </authorList>
    </citation>
    <scope>NUCLEOTIDE SEQUENCE [LARGE SCALE GENOMIC DNA]</scope>
    <source>
        <strain evidence="11">ATCC 700847 / DSM 10411 / MH2</strain>
    </source>
</reference>
<dbReference type="STRING" id="760142.Hipma_1362"/>
<dbReference type="OrthoDB" id="9805007at2"/>
<dbReference type="InParanoid" id="F2LXS7"/>
<dbReference type="PROSITE" id="PS00525">
    <property type="entry name" value="RIBOSOMAL_L6_1"/>
    <property type="match status" value="1"/>
</dbReference>
<dbReference type="HOGENOM" id="CLU_065464_1_2_7"/>
<dbReference type="GO" id="GO:0019843">
    <property type="term" value="F:rRNA binding"/>
    <property type="evidence" value="ECO:0007669"/>
    <property type="project" value="UniProtKB-UniRule"/>
</dbReference>
<dbReference type="Gene3D" id="3.90.930.12">
    <property type="entry name" value="Ribosomal protein L6, alpha-beta domain"/>
    <property type="match status" value="2"/>
</dbReference>
<evidence type="ECO:0000256" key="7">
    <source>
        <dbReference type="RuleBase" id="RU003869"/>
    </source>
</evidence>
<dbReference type="GO" id="GO:0022625">
    <property type="term" value="C:cytosolic large ribosomal subunit"/>
    <property type="evidence" value="ECO:0007669"/>
    <property type="project" value="UniProtKB-UniRule"/>
</dbReference>
<dbReference type="NCBIfam" id="TIGR03654">
    <property type="entry name" value="L6_bact"/>
    <property type="match status" value="1"/>
</dbReference>
<evidence type="ECO:0000256" key="1">
    <source>
        <dbReference type="ARBA" id="ARBA00009356"/>
    </source>
</evidence>
<name>F2LXS7_HIPMA</name>
<dbReference type="FunFam" id="3.90.930.12:FF:000002">
    <property type="entry name" value="50S ribosomal protein L6"/>
    <property type="match status" value="1"/>
</dbReference>
<dbReference type="GO" id="GO:0002181">
    <property type="term" value="P:cytoplasmic translation"/>
    <property type="evidence" value="ECO:0007669"/>
    <property type="project" value="TreeGrafter"/>
</dbReference>
<dbReference type="RefSeq" id="WP_013682350.1">
    <property type="nucleotide sequence ID" value="NC_015318.1"/>
</dbReference>
<evidence type="ECO:0000313" key="10">
    <source>
        <dbReference type="EMBL" id="AEA34318.1"/>
    </source>
</evidence>
<keyword evidence="11" id="KW-1185">Reference proteome</keyword>
<dbReference type="SUPFAM" id="SSF56053">
    <property type="entry name" value="Ribosomal protein L6"/>
    <property type="match status" value="2"/>
</dbReference>
<dbReference type="GO" id="GO:0003735">
    <property type="term" value="F:structural constituent of ribosome"/>
    <property type="evidence" value="ECO:0007669"/>
    <property type="project" value="UniProtKB-UniRule"/>
</dbReference>
<dbReference type="EMBL" id="CP002606">
    <property type="protein sequence ID" value="AEA34318.1"/>
    <property type="molecule type" value="Genomic_DNA"/>
</dbReference>
<accession>F2LXS7</accession>
<dbReference type="InterPro" id="IPR002358">
    <property type="entry name" value="Ribosomal_uL6_CS"/>
</dbReference>
<dbReference type="InterPro" id="IPR019906">
    <property type="entry name" value="Ribosomal_uL6_bac-type"/>
</dbReference>
<dbReference type="InterPro" id="IPR000702">
    <property type="entry name" value="Ribosomal_uL6-like"/>
</dbReference>
<dbReference type="InterPro" id="IPR036789">
    <property type="entry name" value="Ribosomal_uL6-like_a/b-dom_sf"/>
</dbReference>
<dbReference type="PIRSF" id="PIRSF002162">
    <property type="entry name" value="Ribosomal_L6"/>
    <property type="match status" value="1"/>
</dbReference>
<dbReference type="PANTHER" id="PTHR11655:SF14">
    <property type="entry name" value="LARGE RIBOSOMAL SUBUNIT PROTEIN UL6M"/>
    <property type="match status" value="1"/>
</dbReference>
<gene>
    <name evidence="6" type="primary">rplF</name>
    <name evidence="10" type="ordered locus">Hipma_1362</name>
</gene>
<dbReference type="FunFam" id="3.90.930.12:FF:000001">
    <property type="entry name" value="50S ribosomal protein L6"/>
    <property type="match status" value="1"/>
</dbReference>
<keyword evidence="3 6" id="KW-0694">RNA-binding</keyword>
<proteinExistence type="inferred from homology"/>
<comment type="function">
    <text evidence="6 8">This protein binds to the 23S rRNA, and is important in its secondary structure. It is located near the subunit interface in the base of the L7/L12 stalk, and near the tRNA binding site of the peptidyltransferase center.</text>
</comment>
<keyword evidence="4 6" id="KW-0689">Ribosomal protein</keyword>
<organism evidence="10 11">
    <name type="scientific">Hippea maritima (strain ATCC 700847 / DSM 10411 / MH2)</name>
    <dbReference type="NCBI Taxonomy" id="760142"/>
    <lineage>
        <taxon>Bacteria</taxon>
        <taxon>Pseudomonadati</taxon>
        <taxon>Campylobacterota</taxon>
        <taxon>Desulfurellia</taxon>
        <taxon>Desulfurellales</taxon>
        <taxon>Hippeaceae</taxon>
        <taxon>Hippea</taxon>
    </lineage>
</organism>
<comment type="subunit">
    <text evidence="6">Part of the 50S ribosomal subunit.</text>
</comment>
<dbReference type="FunCoup" id="F2LXS7">
    <property type="interactions" value="488"/>
</dbReference>
<protein>
    <recommendedName>
        <fullName evidence="6">Large ribosomal subunit protein uL6</fullName>
    </recommendedName>
</protein>
<reference evidence="10 11" key="1">
    <citation type="journal article" date="2011" name="Stand. Genomic Sci.">
        <title>Complete genome sequence of the thermophilic sulfur-reducer Hippea maritima type strain (MH(2)).</title>
        <authorList>
            <person name="Huntemann M."/>
            <person name="Lu M."/>
            <person name="Nolan M."/>
            <person name="Lapidus A."/>
            <person name="Lucas S."/>
            <person name="Hammon N."/>
            <person name="Deshpande S."/>
            <person name="Cheng J.F."/>
            <person name="Tapia R."/>
            <person name="Han C."/>
            <person name="Goodwin L."/>
            <person name="Pitluck S."/>
            <person name="Liolios K."/>
            <person name="Pagani I."/>
            <person name="Ivanova N."/>
            <person name="Ovchinikova G."/>
            <person name="Pati A."/>
            <person name="Chen A."/>
            <person name="Palaniappan K."/>
            <person name="Land M."/>
            <person name="Hauser L."/>
            <person name="Jeffries C.D."/>
            <person name="Detter J.C."/>
            <person name="Brambilla E.M."/>
            <person name="Rohde M."/>
            <person name="Spring S."/>
            <person name="Goker M."/>
            <person name="Woyke T."/>
            <person name="Bristow J."/>
            <person name="Eisen J.A."/>
            <person name="Markowitz V."/>
            <person name="Hugenholtz P."/>
            <person name="Kyrpides N.C."/>
            <person name="Klenk H.P."/>
            <person name="Mavromatis K."/>
        </authorList>
    </citation>
    <scope>NUCLEOTIDE SEQUENCE [LARGE SCALE GENOMIC DNA]</scope>
    <source>
        <strain evidence="11">ATCC 700847 / DSM 10411 / MH2</strain>
    </source>
</reference>
<evidence type="ECO:0000256" key="5">
    <source>
        <dbReference type="ARBA" id="ARBA00023274"/>
    </source>
</evidence>
<dbReference type="HAMAP" id="MF_01365_B">
    <property type="entry name" value="Ribosomal_uL6_B"/>
    <property type="match status" value="1"/>
</dbReference>
<keyword evidence="5 6" id="KW-0687">Ribonucleoprotein</keyword>
<evidence type="ECO:0000259" key="9">
    <source>
        <dbReference type="Pfam" id="PF00347"/>
    </source>
</evidence>
<feature type="domain" description="Large ribosomal subunit protein uL6 alpha-beta" evidence="9">
    <location>
        <begin position="92"/>
        <end position="166"/>
    </location>
</feature>
<dbReference type="PANTHER" id="PTHR11655">
    <property type="entry name" value="60S/50S RIBOSOMAL PROTEIN L6/L9"/>
    <property type="match status" value="1"/>
</dbReference>
<dbReference type="eggNOG" id="COG0097">
    <property type="taxonomic scope" value="Bacteria"/>
</dbReference>
<feature type="domain" description="Large ribosomal subunit protein uL6 alpha-beta" evidence="9">
    <location>
        <begin position="11"/>
        <end position="83"/>
    </location>
</feature>
<evidence type="ECO:0000313" key="11">
    <source>
        <dbReference type="Proteomes" id="UP000008139"/>
    </source>
</evidence>
<evidence type="ECO:0000256" key="3">
    <source>
        <dbReference type="ARBA" id="ARBA00022884"/>
    </source>
</evidence>
<keyword evidence="2 6" id="KW-0699">rRNA-binding</keyword>
<evidence type="ECO:0000256" key="4">
    <source>
        <dbReference type="ARBA" id="ARBA00022980"/>
    </source>
</evidence>
<dbReference type="Pfam" id="PF00347">
    <property type="entry name" value="Ribosomal_L6"/>
    <property type="match status" value="2"/>
</dbReference>
<evidence type="ECO:0000256" key="2">
    <source>
        <dbReference type="ARBA" id="ARBA00022730"/>
    </source>
</evidence>
<evidence type="ECO:0000256" key="6">
    <source>
        <dbReference type="HAMAP-Rule" id="MF_01365"/>
    </source>
</evidence>
<dbReference type="InterPro" id="IPR020040">
    <property type="entry name" value="Ribosomal_uL6_a/b-dom"/>
</dbReference>
<dbReference type="Proteomes" id="UP000008139">
    <property type="component" value="Chromosome"/>
</dbReference>
<dbReference type="KEGG" id="hmr:Hipma_1362"/>
<evidence type="ECO:0000256" key="8">
    <source>
        <dbReference type="RuleBase" id="RU003870"/>
    </source>
</evidence>